<feature type="region of interest" description="Disordered" evidence="1">
    <location>
        <begin position="84"/>
        <end position="104"/>
    </location>
</feature>
<evidence type="ECO:0000259" key="2">
    <source>
        <dbReference type="Pfam" id="PF00668"/>
    </source>
</evidence>
<dbReference type="Gene3D" id="3.30.559.30">
    <property type="entry name" value="Nonribosomal peptide synthetase, condensation domain"/>
    <property type="match status" value="1"/>
</dbReference>
<reference evidence="4" key="1">
    <citation type="journal article" date="2019" name="Int. J. Syst. Evol. Microbiol.">
        <title>The Global Catalogue of Microorganisms (GCM) 10K type strain sequencing project: providing services to taxonomists for standard genome sequencing and annotation.</title>
        <authorList>
            <consortium name="The Broad Institute Genomics Platform"/>
            <consortium name="The Broad Institute Genome Sequencing Center for Infectious Disease"/>
            <person name="Wu L."/>
            <person name="Ma J."/>
        </authorList>
    </citation>
    <scope>NUCLEOTIDE SEQUENCE [LARGE SCALE GENOMIC DNA]</scope>
    <source>
        <strain evidence="4">JCM 3115</strain>
    </source>
</reference>
<dbReference type="InterPro" id="IPR001242">
    <property type="entry name" value="Condensation_dom"/>
</dbReference>
<dbReference type="RefSeq" id="WP_189249455.1">
    <property type="nucleotide sequence ID" value="NZ_BMQJ01000015.1"/>
</dbReference>
<proteinExistence type="predicted"/>
<sequence>MSVSEAPSLTDDIPSDGPDRVPLSFNQEFLRAFDKGDEEGPFGPRYTIVCGWRLTGPLDPAALRQALDDVVARHEALRTEIRRGDDAHQRIAPPGPARLDVRDLSGTAPGDRDLAAEELLNEVEAGPYPMSDLPLLRAVVGRFDERDAVLALMAHHTAVDEWSMRVVMRDLAARYAVRSGHDAELPEVPQYREYVAWERSGVDPQRLGRAQAYWREKLDGARMLGSKTDHPHSAGLPKLTGWRRFTFPADVTSAVQRIGKETRCSPFMVLLAAYVRFLQEKTGTDDVVIPTFSSGRGPARFHETVGSFFNFMPLRADLTGCDDFRDVVTRVRTSCVQAYSHDIPFGQVLQQAPELMLPVMQDDMALVAFQVFRSPFPSERGTAGELEYSVIRRHLLSQPVGGDIPDGAMWHLELDPGGEIIGSMAYNSNLFDPATIDDMVTEFGAALRRLVLPSGEEG</sequence>
<keyword evidence="4" id="KW-1185">Reference proteome</keyword>
<dbReference type="Pfam" id="PF00668">
    <property type="entry name" value="Condensation"/>
    <property type="match status" value="1"/>
</dbReference>
<dbReference type="PANTHER" id="PTHR45527:SF1">
    <property type="entry name" value="FATTY ACID SYNTHASE"/>
    <property type="match status" value="1"/>
</dbReference>
<protein>
    <recommendedName>
        <fullName evidence="2">Condensation domain-containing protein</fullName>
    </recommendedName>
</protein>
<dbReference type="SUPFAM" id="SSF52777">
    <property type="entry name" value="CoA-dependent acyltransferases"/>
    <property type="match status" value="2"/>
</dbReference>
<dbReference type="EMBL" id="BMQJ01000015">
    <property type="protein sequence ID" value="GGQ18596.1"/>
    <property type="molecule type" value="Genomic_DNA"/>
</dbReference>
<dbReference type="PANTHER" id="PTHR45527">
    <property type="entry name" value="NONRIBOSOMAL PEPTIDE SYNTHETASE"/>
    <property type="match status" value="1"/>
</dbReference>
<dbReference type="Gene3D" id="3.30.559.10">
    <property type="entry name" value="Chloramphenicol acetyltransferase-like domain"/>
    <property type="match status" value="1"/>
</dbReference>
<dbReference type="Proteomes" id="UP000611554">
    <property type="component" value="Unassembled WGS sequence"/>
</dbReference>
<comment type="caution">
    <text evidence="3">The sequence shown here is derived from an EMBL/GenBank/DDBJ whole genome shotgun (WGS) entry which is preliminary data.</text>
</comment>
<organism evidence="3 4">
    <name type="scientific">Streptosporangium pseudovulgare</name>
    <dbReference type="NCBI Taxonomy" id="35765"/>
    <lineage>
        <taxon>Bacteria</taxon>
        <taxon>Bacillati</taxon>
        <taxon>Actinomycetota</taxon>
        <taxon>Actinomycetes</taxon>
        <taxon>Streptosporangiales</taxon>
        <taxon>Streptosporangiaceae</taxon>
        <taxon>Streptosporangium</taxon>
    </lineage>
</organism>
<evidence type="ECO:0000313" key="4">
    <source>
        <dbReference type="Proteomes" id="UP000611554"/>
    </source>
</evidence>
<accession>A0ABQ2RBU1</accession>
<name>A0ABQ2RBU1_9ACTN</name>
<feature type="domain" description="Condensation" evidence="2">
    <location>
        <begin position="22"/>
        <end position="449"/>
    </location>
</feature>
<evidence type="ECO:0000313" key="3">
    <source>
        <dbReference type="EMBL" id="GGQ18596.1"/>
    </source>
</evidence>
<gene>
    <name evidence="3" type="ORF">GCM10010140_56310</name>
</gene>
<dbReference type="InterPro" id="IPR023213">
    <property type="entry name" value="CAT-like_dom_sf"/>
</dbReference>
<feature type="region of interest" description="Disordered" evidence="1">
    <location>
        <begin position="1"/>
        <end position="21"/>
    </location>
</feature>
<evidence type="ECO:0000256" key="1">
    <source>
        <dbReference type="SAM" id="MobiDB-lite"/>
    </source>
</evidence>